<keyword evidence="1" id="KW-0472">Membrane</keyword>
<gene>
    <name evidence="2" type="ORF">L211DRAFT_51521</name>
</gene>
<evidence type="ECO:0000313" key="2">
    <source>
        <dbReference type="EMBL" id="RPB29910.1"/>
    </source>
</evidence>
<dbReference type="EMBL" id="ML121527">
    <property type="protein sequence ID" value="RPB29910.1"/>
    <property type="molecule type" value="Genomic_DNA"/>
</dbReference>
<dbReference type="AlphaFoldDB" id="A0A3N4M4F0"/>
<dbReference type="InParanoid" id="A0A3N4M4F0"/>
<keyword evidence="1" id="KW-1133">Transmembrane helix</keyword>
<feature type="transmembrane region" description="Helical" evidence="1">
    <location>
        <begin position="20"/>
        <end position="40"/>
    </location>
</feature>
<dbReference type="Proteomes" id="UP000267821">
    <property type="component" value="Unassembled WGS sequence"/>
</dbReference>
<evidence type="ECO:0000256" key="1">
    <source>
        <dbReference type="SAM" id="Phobius"/>
    </source>
</evidence>
<evidence type="ECO:0000313" key="3">
    <source>
        <dbReference type="Proteomes" id="UP000267821"/>
    </source>
</evidence>
<proteinExistence type="predicted"/>
<protein>
    <submittedName>
        <fullName evidence="2">Uncharacterized protein</fullName>
    </submittedName>
</protein>
<sequence>MHSLGWMDGWMGGGHGRAKGGLVDLVVVVVEVVVGGGFVLQGRSWCVRSVQRGEKEGECERVLCAQKRGTPSRACCGVAGAGGNR</sequence>
<keyword evidence="3" id="KW-1185">Reference proteome</keyword>
<accession>A0A3N4M4F0</accession>
<keyword evidence="1" id="KW-0812">Transmembrane</keyword>
<reference evidence="2 3" key="1">
    <citation type="journal article" date="2018" name="Nat. Ecol. Evol.">
        <title>Pezizomycetes genomes reveal the molecular basis of ectomycorrhizal truffle lifestyle.</title>
        <authorList>
            <person name="Murat C."/>
            <person name="Payen T."/>
            <person name="Noel B."/>
            <person name="Kuo A."/>
            <person name="Morin E."/>
            <person name="Chen J."/>
            <person name="Kohler A."/>
            <person name="Krizsan K."/>
            <person name="Balestrini R."/>
            <person name="Da Silva C."/>
            <person name="Montanini B."/>
            <person name="Hainaut M."/>
            <person name="Levati E."/>
            <person name="Barry K.W."/>
            <person name="Belfiori B."/>
            <person name="Cichocki N."/>
            <person name="Clum A."/>
            <person name="Dockter R.B."/>
            <person name="Fauchery L."/>
            <person name="Guy J."/>
            <person name="Iotti M."/>
            <person name="Le Tacon F."/>
            <person name="Lindquist E.A."/>
            <person name="Lipzen A."/>
            <person name="Malagnac F."/>
            <person name="Mello A."/>
            <person name="Molinier V."/>
            <person name="Miyauchi S."/>
            <person name="Poulain J."/>
            <person name="Riccioni C."/>
            <person name="Rubini A."/>
            <person name="Sitrit Y."/>
            <person name="Splivallo R."/>
            <person name="Traeger S."/>
            <person name="Wang M."/>
            <person name="Zifcakova L."/>
            <person name="Wipf D."/>
            <person name="Zambonelli A."/>
            <person name="Paolocci F."/>
            <person name="Nowrousian M."/>
            <person name="Ottonello S."/>
            <person name="Baldrian P."/>
            <person name="Spatafora J.W."/>
            <person name="Henrissat B."/>
            <person name="Nagy L.G."/>
            <person name="Aury J.M."/>
            <person name="Wincker P."/>
            <person name="Grigoriev I.V."/>
            <person name="Bonfante P."/>
            <person name="Martin F.M."/>
        </authorList>
    </citation>
    <scope>NUCLEOTIDE SEQUENCE [LARGE SCALE GENOMIC DNA]</scope>
    <source>
        <strain evidence="2 3">ATCC MYA-4762</strain>
    </source>
</reference>
<name>A0A3N4M4F0_9PEZI</name>
<organism evidence="2 3">
    <name type="scientific">Terfezia boudieri ATCC MYA-4762</name>
    <dbReference type="NCBI Taxonomy" id="1051890"/>
    <lineage>
        <taxon>Eukaryota</taxon>
        <taxon>Fungi</taxon>
        <taxon>Dikarya</taxon>
        <taxon>Ascomycota</taxon>
        <taxon>Pezizomycotina</taxon>
        <taxon>Pezizomycetes</taxon>
        <taxon>Pezizales</taxon>
        <taxon>Pezizaceae</taxon>
        <taxon>Terfezia</taxon>
    </lineage>
</organism>